<keyword evidence="3" id="KW-1185">Reference proteome</keyword>
<reference evidence="2 3" key="1">
    <citation type="submission" date="2018-09" db="EMBL/GenBank/DDBJ databases">
        <title>Phylogeny of the Shewanellaceae, and recommendation for two new genera, Pseudoshewanella and Parashewanella.</title>
        <authorList>
            <person name="Wang G."/>
        </authorList>
    </citation>
    <scope>NUCLEOTIDE SEQUENCE [LARGE SCALE GENOMIC DNA]</scope>
    <source>
        <strain evidence="2 3">C51</strain>
    </source>
</reference>
<accession>A0A3L8PRP6</accession>
<organism evidence="2 3">
    <name type="scientific">Parashewanella curva</name>
    <dbReference type="NCBI Taxonomy" id="2338552"/>
    <lineage>
        <taxon>Bacteria</taxon>
        <taxon>Pseudomonadati</taxon>
        <taxon>Pseudomonadota</taxon>
        <taxon>Gammaproteobacteria</taxon>
        <taxon>Alteromonadales</taxon>
        <taxon>Shewanellaceae</taxon>
        <taxon>Parashewanella</taxon>
    </lineage>
</organism>
<dbReference type="AlphaFoldDB" id="A0A3L8PRP6"/>
<dbReference type="Proteomes" id="UP000281474">
    <property type="component" value="Unassembled WGS sequence"/>
</dbReference>
<protein>
    <submittedName>
        <fullName evidence="2">Uncharacterized protein</fullName>
    </submittedName>
</protein>
<comment type="caution">
    <text evidence="2">The sequence shown here is derived from an EMBL/GenBank/DDBJ whole genome shotgun (WGS) entry which is preliminary data.</text>
</comment>
<proteinExistence type="predicted"/>
<gene>
    <name evidence="2" type="ORF">D5018_20130</name>
</gene>
<dbReference type="EMBL" id="QZEI01000122">
    <property type="protein sequence ID" value="RLV57894.1"/>
    <property type="molecule type" value="Genomic_DNA"/>
</dbReference>
<evidence type="ECO:0000313" key="3">
    <source>
        <dbReference type="Proteomes" id="UP000281474"/>
    </source>
</evidence>
<feature type="region of interest" description="Disordered" evidence="1">
    <location>
        <begin position="63"/>
        <end position="85"/>
    </location>
</feature>
<evidence type="ECO:0000313" key="2">
    <source>
        <dbReference type="EMBL" id="RLV57894.1"/>
    </source>
</evidence>
<name>A0A3L8PRP6_9GAMM</name>
<sequence>MVLLFVACINANLYWDLSFEQLTRQQRLKVREAIITISNLASPFKGLNLDKRQCVALSNATLKPVTPSGSTRNHQSQTFHLSAPP</sequence>
<evidence type="ECO:0000256" key="1">
    <source>
        <dbReference type="SAM" id="MobiDB-lite"/>
    </source>
</evidence>